<reference evidence="1 2" key="1">
    <citation type="journal article" date="2018" name="Nat. Genet.">
        <title>The Rosa genome provides new insights in the design of modern roses.</title>
        <authorList>
            <person name="Bendahmane M."/>
        </authorList>
    </citation>
    <scope>NUCLEOTIDE SEQUENCE [LARGE SCALE GENOMIC DNA]</scope>
    <source>
        <strain evidence="2">cv. Old Blush</strain>
    </source>
</reference>
<proteinExistence type="predicted"/>
<dbReference type="AlphaFoldDB" id="A0A2P6Q518"/>
<keyword evidence="2" id="KW-1185">Reference proteome</keyword>
<sequence>MSRPSRALLGLGERRPRAWPLYTSLRPVWSASTTSSLGAPKSRPATTESSLSQIPFVPSWLVGVMPCVLPEFLPLDGGGSLRPRRTRLKGPGALLEAEAVPFQSWMRGSDFAIGSGQSLFGSSLDGW</sequence>
<comment type="caution">
    <text evidence="1">The sequence shown here is derived from an EMBL/GenBank/DDBJ whole genome shotgun (WGS) entry which is preliminary data.</text>
</comment>
<organism evidence="1 2">
    <name type="scientific">Rosa chinensis</name>
    <name type="common">China rose</name>
    <dbReference type="NCBI Taxonomy" id="74649"/>
    <lineage>
        <taxon>Eukaryota</taxon>
        <taxon>Viridiplantae</taxon>
        <taxon>Streptophyta</taxon>
        <taxon>Embryophyta</taxon>
        <taxon>Tracheophyta</taxon>
        <taxon>Spermatophyta</taxon>
        <taxon>Magnoliopsida</taxon>
        <taxon>eudicotyledons</taxon>
        <taxon>Gunneridae</taxon>
        <taxon>Pentapetalae</taxon>
        <taxon>rosids</taxon>
        <taxon>fabids</taxon>
        <taxon>Rosales</taxon>
        <taxon>Rosaceae</taxon>
        <taxon>Rosoideae</taxon>
        <taxon>Rosoideae incertae sedis</taxon>
        <taxon>Rosa</taxon>
    </lineage>
</organism>
<name>A0A2P6Q518_ROSCH</name>
<protein>
    <submittedName>
        <fullName evidence="1">Uncharacterized protein</fullName>
    </submittedName>
</protein>
<accession>A0A2P6Q518</accession>
<gene>
    <name evidence="1" type="ORF">RchiOBHm_Chr5g0011721</name>
</gene>
<dbReference type="Gramene" id="PRQ29234">
    <property type="protein sequence ID" value="PRQ29234"/>
    <property type="gene ID" value="RchiOBHm_Chr5g0011721"/>
</dbReference>
<dbReference type="EMBL" id="PDCK01000043">
    <property type="protein sequence ID" value="PRQ29234.1"/>
    <property type="molecule type" value="Genomic_DNA"/>
</dbReference>
<dbReference type="Proteomes" id="UP000238479">
    <property type="component" value="Chromosome 5"/>
</dbReference>
<evidence type="ECO:0000313" key="1">
    <source>
        <dbReference type="EMBL" id="PRQ29234.1"/>
    </source>
</evidence>
<evidence type="ECO:0000313" key="2">
    <source>
        <dbReference type="Proteomes" id="UP000238479"/>
    </source>
</evidence>